<evidence type="ECO:0000256" key="2">
    <source>
        <dbReference type="SAM" id="SignalP"/>
    </source>
</evidence>
<dbReference type="InterPro" id="IPR005064">
    <property type="entry name" value="BUG"/>
</dbReference>
<dbReference type="Pfam" id="PF03401">
    <property type="entry name" value="TctC"/>
    <property type="match status" value="1"/>
</dbReference>
<dbReference type="Gene3D" id="3.40.190.10">
    <property type="entry name" value="Periplasmic binding protein-like II"/>
    <property type="match status" value="1"/>
</dbReference>
<evidence type="ECO:0000313" key="3">
    <source>
        <dbReference type="EMBL" id="GAA0533435.1"/>
    </source>
</evidence>
<protein>
    <submittedName>
        <fullName evidence="3">Tripartite tricarboxylate transporter substrate binding protein</fullName>
    </submittedName>
</protein>
<proteinExistence type="inferred from homology"/>
<sequence>MKRILPLLLLPACLWSPSSHAGGYPDRYIKILIPFTAGGAVDNIVRAMSPELSADLGQPIVVENKPGGGAQVAATALLQAPADGYTLLAAPGGVFALNPHLYKQLAYDPRADFEGIATLTTAPMVMFSNPKGRIPHISAFRTALANGDFIKYASPGQGTAPHLFGHMIGAAFPKANLLHVPYRGAPQAIQAVLSQEVDLMFDAVPTVVGLVRNGQVRPLAIAAEHRHPLFPETPTLRELGMPQISMDFWVGVVARKGTPAAVVDRLHAAFQKALDTPAIARMLQDRGYTRLTMSPREFDGLIRSELEKYGPIVKATGATID</sequence>
<dbReference type="PANTHER" id="PTHR42928">
    <property type="entry name" value="TRICARBOXYLATE-BINDING PROTEIN"/>
    <property type="match status" value="1"/>
</dbReference>
<reference evidence="4" key="1">
    <citation type="journal article" date="2019" name="Int. J. Syst. Evol. Microbiol.">
        <title>The Global Catalogue of Microorganisms (GCM) 10K type strain sequencing project: providing services to taxonomists for standard genome sequencing and annotation.</title>
        <authorList>
            <consortium name="The Broad Institute Genomics Platform"/>
            <consortium name="The Broad Institute Genome Sequencing Center for Infectious Disease"/>
            <person name="Wu L."/>
            <person name="Ma J."/>
        </authorList>
    </citation>
    <scope>NUCLEOTIDE SEQUENCE [LARGE SCALE GENOMIC DNA]</scope>
    <source>
        <strain evidence="4">JCM 14330</strain>
    </source>
</reference>
<keyword evidence="2" id="KW-0732">Signal</keyword>
<feature type="signal peptide" evidence="2">
    <location>
        <begin position="1"/>
        <end position="21"/>
    </location>
</feature>
<dbReference type="EMBL" id="BAAAEN010000045">
    <property type="protein sequence ID" value="GAA0533435.1"/>
    <property type="molecule type" value="Genomic_DNA"/>
</dbReference>
<dbReference type="Gene3D" id="3.40.190.150">
    <property type="entry name" value="Bordetella uptake gene, domain 1"/>
    <property type="match status" value="1"/>
</dbReference>
<dbReference type="InterPro" id="IPR042100">
    <property type="entry name" value="Bug_dom1"/>
</dbReference>
<name>A0ABP3N4V6_9BURK</name>
<keyword evidence="4" id="KW-1185">Reference proteome</keyword>
<dbReference type="Proteomes" id="UP001501706">
    <property type="component" value="Unassembled WGS sequence"/>
</dbReference>
<comment type="similarity">
    <text evidence="1">Belongs to the UPF0065 (bug) family.</text>
</comment>
<dbReference type="RefSeq" id="WP_338616853.1">
    <property type="nucleotide sequence ID" value="NZ_BAAAEN010000045.1"/>
</dbReference>
<gene>
    <name evidence="3" type="ORF">GCM10009097_58320</name>
</gene>
<feature type="chain" id="PRO_5045824324" evidence="2">
    <location>
        <begin position="22"/>
        <end position="321"/>
    </location>
</feature>
<dbReference type="CDD" id="cd07012">
    <property type="entry name" value="PBP2_Bug_TTT"/>
    <property type="match status" value="1"/>
</dbReference>
<evidence type="ECO:0000256" key="1">
    <source>
        <dbReference type="ARBA" id="ARBA00006987"/>
    </source>
</evidence>
<organism evidence="3 4">
    <name type="scientific">Pigmentiphaga daeguensis</name>
    <dbReference type="NCBI Taxonomy" id="414049"/>
    <lineage>
        <taxon>Bacteria</taxon>
        <taxon>Pseudomonadati</taxon>
        <taxon>Pseudomonadota</taxon>
        <taxon>Betaproteobacteria</taxon>
        <taxon>Burkholderiales</taxon>
        <taxon>Alcaligenaceae</taxon>
        <taxon>Pigmentiphaga</taxon>
    </lineage>
</organism>
<dbReference type="PANTHER" id="PTHR42928:SF5">
    <property type="entry name" value="BLR1237 PROTEIN"/>
    <property type="match status" value="1"/>
</dbReference>
<accession>A0ABP3N4V6</accession>
<evidence type="ECO:0000313" key="4">
    <source>
        <dbReference type="Proteomes" id="UP001501706"/>
    </source>
</evidence>
<dbReference type="PIRSF" id="PIRSF017082">
    <property type="entry name" value="YflP"/>
    <property type="match status" value="1"/>
</dbReference>
<comment type="caution">
    <text evidence="3">The sequence shown here is derived from an EMBL/GenBank/DDBJ whole genome shotgun (WGS) entry which is preliminary data.</text>
</comment>
<dbReference type="SUPFAM" id="SSF53850">
    <property type="entry name" value="Periplasmic binding protein-like II"/>
    <property type="match status" value="1"/>
</dbReference>